<evidence type="ECO:0000313" key="4">
    <source>
        <dbReference type="Proteomes" id="UP000485058"/>
    </source>
</evidence>
<dbReference type="Gene3D" id="3.30.710.10">
    <property type="entry name" value="Potassium Channel Kv1.1, Chain A"/>
    <property type="match status" value="1"/>
</dbReference>
<dbReference type="CDD" id="cd18186">
    <property type="entry name" value="BTB_POZ_ZBTB_KLHL-like"/>
    <property type="match status" value="1"/>
</dbReference>
<keyword evidence="4" id="KW-1185">Reference proteome</keyword>
<comment type="pathway">
    <text evidence="1">Protein modification; protein ubiquitination.</text>
</comment>
<dbReference type="Gene3D" id="1.25.40.420">
    <property type="match status" value="1"/>
</dbReference>
<evidence type="ECO:0000256" key="1">
    <source>
        <dbReference type="ARBA" id="ARBA00004906"/>
    </source>
</evidence>
<evidence type="ECO:0000313" key="3">
    <source>
        <dbReference type="EMBL" id="GFH07933.1"/>
    </source>
</evidence>
<gene>
    <name evidence="3" type="ORF">HaLaN_02817</name>
</gene>
<proteinExistence type="predicted"/>
<name>A0A699YD29_HAELA</name>
<dbReference type="SUPFAM" id="SSF54695">
    <property type="entry name" value="POZ domain"/>
    <property type="match status" value="1"/>
</dbReference>
<reference evidence="3 4" key="1">
    <citation type="submission" date="2020-02" db="EMBL/GenBank/DDBJ databases">
        <title>Draft genome sequence of Haematococcus lacustris strain NIES-144.</title>
        <authorList>
            <person name="Morimoto D."/>
            <person name="Nakagawa S."/>
            <person name="Yoshida T."/>
            <person name="Sawayama S."/>
        </authorList>
    </citation>
    <scope>NUCLEOTIDE SEQUENCE [LARGE SCALE GENOMIC DNA]</scope>
    <source>
        <strain evidence="3 4">NIES-144</strain>
    </source>
</reference>
<comment type="caution">
    <text evidence="3">The sequence shown here is derived from an EMBL/GenBank/DDBJ whole genome shotgun (WGS) entry which is preliminary data.</text>
</comment>
<evidence type="ECO:0000259" key="2">
    <source>
        <dbReference type="PROSITE" id="PS50097"/>
    </source>
</evidence>
<accession>A0A699YD29</accession>
<dbReference type="InterPro" id="IPR000210">
    <property type="entry name" value="BTB/POZ_dom"/>
</dbReference>
<feature type="non-terminal residue" evidence="3">
    <location>
        <position position="1"/>
    </location>
</feature>
<dbReference type="InterPro" id="IPR011333">
    <property type="entry name" value="SKP1/BTB/POZ_sf"/>
</dbReference>
<organism evidence="3 4">
    <name type="scientific">Haematococcus lacustris</name>
    <name type="common">Green alga</name>
    <name type="synonym">Haematococcus pluvialis</name>
    <dbReference type="NCBI Taxonomy" id="44745"/>
    <lineage>
        <taxon>Eukaryota</taxon>
        <taxon>Viridiplantae</taxon>
        <taxon>Chlorophyta</taxon>
        <taxon>core chlorophytes</taxon>
        <taxon>Chlorophyceae</taxon>
        <taxon>CS clade</taxon>
        <taxon>Chlamydomonadales</taxon>
        <taxon>Haematococcaceae</taxon>
        <taxon>Haematococcus</taxon>
    </lineage>
</organism>
<dbReference type="AlphaFoldDB" id="A0A699YD29"/>
<dbReference type="EMBL" id="BLLF01000126">
    <property type="protein sequence ID" value="GFH07933.1"/>
    <property type="molecule type" value="Genomic_DNA"/>
</dbReference>
<sequence length="325" mass="35528">AILHLRVAGQPAHAPGCVALRVHRAVLAAYSEYFRARLLRWTGSASQTGADFQPTTTVTHFAETGSLPPGLTLIQLAQCDVAHLVVRCMYEGELAEDVKDPLTLARVCRVAERWAFLPLSSSCLQRLADLPPSQLPAERLVLVLQTLPDSCALLPEHKKWQQVVLCLILSLFGLFTSAQLRTTFQQLPFAAVQQWAGSDALTVDSENSVVELISLWMAGSEGQACSKEQKQKLSSLVRVQHLSLGLTSWPSHPQADQLHHAVLTVHCQRIAACPLLRCCKGQLLESCPQLGAGDDGVDIPKLAKKAVEKLLPLLVLRQQVKAVRQ</sequence>
<protein>
    <submittedName>
        <fullName evidence="3">BTB domain-containing protein</fullName>
    </submittedName>
</protein>
<dbReference type="PROSITE" id="PS50097">
    <property type="entry name" value="BTB"/>
    <property type="match status" value="1"/>
</dbReference>
<feature type="domain" description="BTB" evidence="2">
    <location>
        <begin position="20"/>
        <end position="98"/>
    </location>
</feature>
<dbReference type="Proteomes" id="UP000485058">
    <property type="component" value="Unassembled WGS sequence"/>
</dbReference>
<feature type="non-terminal residue" evidence="3">
    <location>
        <position position="325"/>
    </location>
</feature>